<keyword evidence="1" id="KW-0732">Signal</keyword>
<feature type="signal peptide" evidence="1">
    <location>
        <begin position="1"/>
        <end position="20"/>
    </location>
</feature>
<protein>
    <submittedName>
        <fullName evidence="2">Uncharacterized protein</fullName>
    </submittedName>
</protein>
<sequence>MRYLSIILTCLCALTGSGVAQISLPVNSAPVAASSDASRLRQMETIYQLQLRAKHIPILSKYITDLQKLAAQASDPKPYQNEIQRIQGIISNGAVVDLAAAVQSLKTPSEMPVTQPMPTLVKNSRAFIALTPALARSISPTPSSSASPEAAAVGEIEWRIESLPAGTYDIVLNYACPSLTQPLAVQVSLAGEKAEASLDSSKTTANATTYGVMRLGQITLSAEAKGETLRLSAGDRVSSELLVKQLVIIRARAVAN</sequence>
<feature type="chain" id="PRO_5030813055" evidence="1">
    <location>
        <begin position="21"/>
        <end position="256"/>
    </location>
</feature>
<dbReference type="Proteomes" id="UP000534294">
    <property type="component" value="Unassembled WGS sequence"/>
</dbReference>
<gene>
    <name evidence="2" type="ORF">HNQ64_002310</name>
</gene>
<keyword evidence="3" id="KW-1185">Reference proteome</keyword>
<evidence type="ECO:0000313" key="3">
    <source>
        <dbReference type="Proteomes" id="UP000534294"/>
    </source>
</evidence>
<dbReference type="EMBL" id="JACHIF010000004">
    <property type="protein sequence ID" value="MBB5038052.1"/>
    <property type="molecule type" value="Genomic_DNA"/>
</dbReference>
<accession>A0A7W7YL77</accession>
<evidence type="ECO:0000313" key="2">
    <source>
        <dbReference type="EMBL" id="MBB5038052.1"/>
    </source>
</evidence>
<comment type="caution">
    <text evidence="2">The sequence shown here is derived from an EMBL/GenBank/DDBJ whole genome shotgun (WGS) entry which is preliminary data.</text>
</comment>
<dbReference type="AlphaFoldDB" id="A0A7W7YL77"/>
<proteinExistence type="predicted"/>
<evidence type="ECO:0000256" key="1">
    <source>
        <dbReference type="SAM" id="SignalP"/>
    </source>
</evidence>
<organism evidence="2 3">
    <name type="scientific">Prosthecobacter dejongeii</name>
    <dbReference type="NCBI Taxonomy" id="48465"/>
    <lineage>
        <taxon>Bacteria</taxon>
        <taxon>Pseudomonadati</taxon>
        <taxon>Verrucomicrobiota</taxon>
        <taxon>Verrucomicrobiia</taxon>
        <taxon>Verrucomicrobiales</taxon>
        <taxon>Verrucomicrobiaceae</taxon>
        <taxon>Prosthecobacter</taxon>
    </lineage>
</organism>
<reference evidence="2 3" key="1">
    <citation type="submission" date="2020-08" db="EMBL/GenBank/DDBJ databases">
        <title>Genomic Encyclopedia of Type Strains, Phase IV (KMG-IV): sequencing the most valuable type-strain genomes for metagenomic binning, comparative biology and taxonomic classification.</title>
        <authorList>
            <person name="Goeker M."/>
        </authorList>
    </citation>
    <scope>NUCLEOTIDE SEQUENCE [LARGE SCALE GENOMIC DNA]</scope>
    <source>
        <strain evidence="2 3">DSM 12251</strain>
    </source>
</reference>
<name>A0A7W7YL77_9BACT</name>
<dbReference type="RefSeq" id="WP_184208514.1">
    <property type="nucleotide sequence ID" value="NZ_JACHIF010000004.1"/>
</dbReference>